<dbReference type="GO" id="GO:0005886">
    <property type="term" value="C:plasma membrane"/>
    <property type="evidence" value="ECO:0007669"/>
    <property type="project" value="UniProtKB-SubCell"/>
</dbReference>
<feature type="transmembrane region" description="Helical" evidence="7">
    <location>
        <begin position="794"/>
        <end position="816"/>
    </location>
</feature>
<feature type="transmembrane region" description="Helical" evidence="7">
    <location>
        <begin position="326"/>
        <end position="348"/>
    </location>
</feature>
<keyword evidence="2" id="KW-1003">Cell membrane</keyword>
<accession>A0A853CKC3</accession>
<dbReference type="PANTHER" id="PTHR30572:SF4">
    <property type="entry name" value="ABC TRANSPORTER PERMEASE YTRF"/>
    <property type="match status" value="1"/>
</dbReference>
<feature type="transmembrane region" description="Helical" evidence="7">
    <location>
        <begin position="433"/>
        <end position="452"/>
    </location>
</feature>
<feature type="transmembrane region" description="Helical" evidence="7">
    <location>
        <begin position="369"/>
        <end position="397"/>
    </location>
</feature>
<feature type="transmembrane region" description="Helical" evidence="7">
    <location>
        <begin position="521"/>
        <end position="539"/>
    </location>
</feature>
<keyword evidence="4 7" id="KW-1133">Transmembrane helix</keyword>
<dbReference type="GO" id="GO:0022857">
    <property type="term" value="F:transmembrane transporter activity"/>
    <property type="evidence" value="ECO:0007669"/>
    <property type="project" value="TreeGrafter"/>
</dbReference>
<evidence type="ECO:0000313" key="10">
    <source>
        <dbReference type="Proteomes" id="UP000541969"/>
    </source>
</evidence>
<protein>
    <submittedName>
        <fullName evidence="9">Putative ABC transport system permease protein</fullName>
    </submittedName>
</protein>
<feature type="domain" description="ABC3 transporter permease C-terminal" evidence="8">
    <location>
        <begin position="746"/>
        <end position="858"/>
    </location>
</feature>
<evidence type="ECO:0000256" key="6">
    <source>
        <dbReference type="ARBA" id="ARBA00038076"/>
    </source>
</evidence>
<evidence type="ECO:0000256" key="3">
    <source>
        <dbReference type="ARBA" id="ARBA00022692"/>
    </source>
</evidence>
<feature type="transmembrane region" description="Helical" evidence="7">
    <location>
        <begin position="741"/>
        <end position="763"/>
    </location>
</feature>
<gene>
    <name evidence="9" type="ORF">GGQ55_002701</name>
</gene>
<dbReference type="AlphaFoldDB" id="A0A853CKC3"/>
<comment type="caution">
    <text evidence="9">The sequence shown here is derived from an EMBL/GenBank/DDBJ whole genome shotgun (WGS) entry which is preliminary data.</text>
</comment>
<dbReference type="EMBL" id="JACBZT010000001">
    <property type="protein sequence ID" value="NYJ06423.1"/>
    <property type="molecule type" value="Genomic_DNA"/>
</dbReference>
<dbReference type="PANTHER" id="PTHR30572">
    <property type="entry name" value="MEMBRANE COMPONENT OF TRANSPORTER-RELATED"/>
    <property type="match status" value="1"/>
</dbReference>
<evidence type="ECO:0000256" key="7">
    <source>
        <dbReference type="SAM" id="Phobius"/>
    </source>
</evidence>
<feature type="transmembrane region" description="Helical" evidence="7">
    <location>
        <begin position="403"/>
        <end position="421"/>
    </location>
</feature>
<dbReference type="Pfam" id="PF02687">
    <property type="entry name" value="FtsX"/>
    <property type="match status" value="1"/>
</dbReference>
<dbReference type="InterPro" id="IPR003838">
    <property type="entry name" value="ABC3_permease_C"/>
</dbReference>
<dbReference type="InterPro" id="IPR050250">
    <property type="entry name" value="Macrolide_Exporter_MacB"/>
</dbReference>
<reference evidence="9 10" key="1">
    <citation type="submission" date="2020-07" db="EMBL/GenBank/DDBJ databases">
        <title>Sequencing the genomes of 1000 actinobacteria strains.</title>
        <authorList>
            <person name="Klenk H.-P."/>
        </authorList>
    </citation>
    <scope>NUCLEOTIDE SEQUENCE [LARGE SCALE GENOMIC DNA]</scope>
    <source>
        <strain evidence="9 10">DSM 104001</strain>
    </source>
</reference>
<evidence type="ECO:0000256" key="5">
    <source>
        <dbReference type="ARBA" id="ARBA00023136"/>
    </source>
</evidence>
<evidence type="ECO:0000313" key="9">
    <source>
        <dbReference type="EMBL" id="NYJ06423.1"/>
    </source>
</evidence>
<keyword evidence="3 7" id="KW-0812">Transmembrane</keyword>
<evidence type="ECO:0000259" key="8">
    <source>
        <dbReference type="Pfam" id="PF02687"/>
    </source>
</evidence>
<keyword evidence="5 7" id="KW-0472">Membrane</keyword>
<comment type="subcellular location">
    <subcellularLocation>
        <location evidence="1">Cell membrane</location>
        <topology evidence="1">Multi-pass membrane protein</topology>
    </subcellularLocation>
</comment>
<sequence length="877" mass="87607">MTARTAVPSRRVRVGSALVGPLARTRADLGTVLVGTVVLAIAAFLAVLLPGVIEGTADGAVHAAVRDAGSGADTTIVARFPSDGLAPRQLEPDSAAQTIGQAVRFAGALPPELAAVVRPPVASVVTSPYPLTLPAGSTVAPTDLRLAWLWSGAEPAVRWVAGGPPAGTATVEVGLSQDVATALSVRAGDTLTWNTHLGRVDLLVAGVFVPVDVDDPAWAAAPGVLGPRTSGQGSARHTDAVALLSADSLPVARLAVDPGATTRTFTFRAAPGALGVEDIDRVAQAVAAIRAAPVSLGFTPTPDVRSRLGLVLLEVRERIDVARAQAAVLVVAVLTVSGLALLLIARVLADRRGQVLSTQRARGASLPALAASLAVESAAVTAVGVAVGALAAVPLVASHVDGAWLVPVAVLGLAAGPVGALPPTGLRRPSRRLAVEAAVLLLAAGGVVALRLRDVSAAAGATGPDPLLAAAPTVLVVAGALVLLRLLPLGVRALLTGATRARSAVPLLAAARAATAAGRPLLLLLLTVAVGLACAAATVDATVHAGQEDASWTAVGADATVRTEPSDALTAVAERLTAAPGVDLAVPARVEDVPLAGVPGYSEATLLVVDPAAYARLLARTPLPDLPQLRRLDGAAGPLPALLGPDLAAAAGATPAVLWNRQPVAITVAGTGFAAGTVVVPRDALPEADADLAAPNTLWVVGAGAARAVTAAPDLVGAQTTDREAWQAARRADPLTRGLTLLARVTALVLLGLAVLGVLLGAAAGARERRTTLAALRTLGVTSAQVRRITAGELLPPVLAATLGGAALGVLSAALAARPLALRLLTGQPADPVLSLPWPVLLVVLVLLPATVGVVVALEALARRQERVGTVLRIGGA</sequence>
<proteinExistence type="inferred from homology"/>
<name>A0A853CKC3_9ACTN</name>
<evidence type="ECO:0000256" key="4">
    <source>
        <dbReference type="ARBA" id="ARBA00022989"/>
    </source>
</evidence>
<feature type="transmembrane region" description="Helical" evidence="7">
    <location>
        <begin position="467"/>
        <end position="487"/>
    </location>
</feature>
<keyword evidence="10" id="KW-1185">Reference proteome</keyword>
<evidence type="ECO:0000256" key="1">
    <source>
        <dbReference type="ARBA" id="ARBA00004651"/>
    </source>
</evidence>
<evidence type="ECO:0000256" key="2">
    <source>
        <dbReference type="ARBA" id="ARBA00022475"/>
    </source>
</evidence>
<organism evidence="9 10">
    <name type="scientific">Petropleomorpha daqingensis</name>
    <dbReference type="NCBI Taxonomy" id="2026353"/>
    <lineage>
        <taxon>Bacteria</taxon>
        <taxon>Bacillati</taxon>
        <taxon>Actinomycetota</taxon>
        <taxon>Actinomycetes</taxon>
        <taxon>Geodermatophilales</taxon>
        <taxon>Geodermatophilaceae</taxon>
        <taxon>Petropleomorpha</taxon>
    </lineage>
</organism>
<comment type="similarity">
    <text evidence="6">Belongs to the ABC-4 integral membrane protein family.</text>
</comment>
<feature type="transmembrane region" description="Helical" evidence="7">
    <location>
        <begin position="32"/>
        <end position="53"/>
    </location>
</feature>
<dbReference type="RefSeq" id="WP_179717527.1">
    <property type="nucleotide sequence ID" value="NZ_JACBZT010000001.1"/>
</dbReference>
<feature type="transmembrane region" description="Helical" evidence="7">
    <location>
        <begin position="836"/>
        <end position="858"/>
    </location>
</feature>
<dbReference type="Proteomes" id="UP000541969">
    <property type="component" value="Unassembled WGS sequence"/>
</dbReference>